<comment type="caution">
    <text evidence="2">The sequence shown here is derived from an EMBL/GenBank/DDBJ whole genome shotgun (WGS) entry which is preliminary data.</text>
</comment>
<sequence length="121" mass="12946">MAGGISIHGVDVARGLPAEGLEVELHHLGSASGSERTLVASGRLGSDGVLDHPSKLGHGITGGTYEALFHIGAWLRATGYPEDQLGFLDTVPFRFVVGDVERHYHLPLKFTPWGIMLFRGS</sequence>
<protein>
    <submittedName>
        <fullName evidence="2">Transthyretin</fullName>
    </submittedName>
</protein>
<proteinExistence type="predicted"/>
<dbReference type="InterPro" id="IPR036817">
    <property type="entry name" value="Transthyretin/HIU_hydrolase_sf"/>
</dbReference>
<dbReference type="OrthoDB" id="9792386at2"/>
<dbReference type="PANTHER" id="PTHR10395">
    <property type="entry name" value="URICASE AND TRANSTHYRETIN-RELATED"/>
    <property type="match status" value="1"/>
</dbReference>
<dbReference type="AlphaFoldDB" id="W9HAB6"/>
<feature type="domain" description="Transthyretin/hydroxyisourate hydrolase" evidence="1">
    <location>
        <begin position="5"/>
        <end position="120"/>
    </location>
</feature>
<gene>
    <name evidence="2" type="ORF">N825_24040</name>
</gene>
<dbReference type="RefSeq" id="WP_037448132.1">
    <property type="nucleotide sequence ID" value="NZ_AVFL01000003.1"/>
</dbReference>
<evidence type="ECO:0000259" key="1">
    <source>
        <dbReference type="Pfam" id="PF00576"/>
    </source>
</evidence>
<dbReference type="Pfam" id="PF00576">
    <property type="entry name" value="Transthyretin"/>
    <property type="match status" value="1"/>
</dbReference>
<evidence type="ECO:0000313" key="3">
    <source>
        <dbReference type="Proteomes" id="UP000019486"/>
    </source>
</evidence>
<dbReference type="Gene3D" id="2.60.40.180">
    <property type="entry name" value="Transthyretin/hydroxyisourate hydrolase domain"/>
    <property type="match status" value="1"/>
</dbReference>
<accession>W9HAB6</accession>
<dbReference type="STRING" id="1385369.N825_24040"/>
<keyword evidence="3" id="KW-1185">Reference proteome</keyword>
<evidence type="ECO:0000313" key="2">
    <source>
        <dbReference type="EMBL" id="EWY41622.1"/>
    </source>
</evidence>
<dbReference type="SUPFAM" id="SSF49472">
    <property type="entry name" value="Transthyretin (synonym: prealbumin)"/>
    <property type="match status" value="1"/>
</dbReference>
<dbReference type="GO" id="GO:0006144">
    <property type="term" value="P:purine nucleobase metabolic process"/>
    <property type="evidence" value="ECO:0007669"/>
    <property type="project" value="TreeGrafter"/>
</dbReference>
<organism evidence="2 3">
    <name type="scientific">Skermanella stibiiresistens SB22</name>
    <dbReference type="NCBI Taxonomy" id="1385369"/>
    <lineage>
        <taxon>Bacteria</taxon>
        <taxon>Pseudomonadati</taxon>
        <taxon>Pseudomonadota</taxon>
        <taxon>Alphaproteobacteria</taxon>
        <taxon>Rhodospirillales</taxon>
        <taxon>Azospirillaceae</taxon>
        <taxon>Skermanella</taxon>
    </lineage>
</organism>
<dbReference type="Proteomes" id="UP000019486">
    <property type="component" value="Unassembled WGS sequence"/>
</dbReference>
<dbReference type="EMBL" id="AVFL01000003">
    <property type="protein sequence ID" value="EWY41622.1"/>
    <property type="molecule type" value="Genomic_DNA"/>
</dbReference>
<dbReference type="InterPro" id="IPR023416">
    <property type="entry name" value="Transthyretin/HIU_hydrolase_d"/>
</dbReference>
<dbReference type="PANTHER" id="PTHR10395:SF7">
    <property type="entry name" value="5-HYDROXYISOURATE HYDROLASE"/>
    <property type="match status" value="1"/>
</dbReference>
<name>W9HAB6_9PROT</name>
<reference evidence="2 3" key="1">
    <citation type="submission" date="2013-08" db="EMBL/GenBank/DDBJ databases">
        <title>The genome sequence of Skermanella stibiiresistens.</title>
        <authorList>
            <person name="Zhu W."/>
            <person name="Wang G."/>
        </authorList>
    </citation>
    <scope>NUCLEOTIDE SEQUENCE [LARGE SCALE GENOMIC DNA]</scope>
    <source>
        <strain evidence="2 3">SB22</strain>
    </source>
</reference>